<feature type="compositionally biased region" description="Polar residues" evidence="1">
    <location>
        <begin position="335"/>
        <end position="344"/>
    </location>
</feature>
<name>A0A544QM70_9EURY</name>
<feature type="compositionally biased region" description="Acidic residues" evidence="1">
    <location>
        <begin position="365"/>
        <end position="380"/>
    </location>
</feature>
<feature type="transmembrane region" description="Helical" evidence="2">
    <location>
        <begin position="20"/>
        <end position="42"/>
    </location>
</feature>
<dbReference type="AlphaFoldDB" id="A0A544QM70"/>
<comment type="caution">
    <text evidence="3">The sequence shown here is derived from an EMBL/GenBank/DDBJ whole genome shotgun (WGS) entry which is preliminary data.</text>
</comment>
<sequence>MLSEALRVPSRAADATGTLLVGTVLTGATAIAAVGWIALLTVDPRIGIAVTPIVFLLSLVVRGYLVGVVAAGIDDRPVAPSFVRWGSLLRDGVRSTAVSVVYALPAAVCLGLAAGAGVATVLDPPGFGGAPQVLAAVAILIGGFGLLCYLLVYLYLRPAARAVLAATGSVQAAIDPRRILAVSLSGPYLNGWLIAMGLLTVGPLLVTPLFVVSGLAGIYDVALAAIGGLLTLAVSVVLVFWLRMSAAWATGRGAASALATETGSAVSADDAPGSPVTIADRPTEAPAAVQVGRGVETPGPTQQTDGGADQSIDFGMPEPSPESSEALSAELTTEPSTDSTTDAESMTDAAIDDAADDVASTTLAEGDDASDEFIWDVVEE</sequence>
<proteinExistence type="predicted"/>
<feature type="transmembrane region" description="Helical" evidence="2">
    <location>
        <begin position="54"/>
        <end position="73"/>
    </location>
</feature>
<accession>A0A544QM70</accession>
<dbReference type="EMBL" id="SESI01000003">
    <property type="protein sequence ID" value="TQQ79688.1"/>
    <property type="molecule type" value="Genomic_DNA"/>
</dbReference>
<feature type="transmembrane region" description="Helical" evidence="2">
    <location>
        <begin position="93"/>
        <end position="121"/>
    </location>
</feature>
<feature type="transmembrane region" description="Helical" evidence="2">
    <location>
        <begin position="192"/>
        <end position="215"/>
    </location>
</feature>
<keyword evidence="2" id="KW-0812">Transmembrane</keyword>
<dbReference type="Pfam" id="PF13197">
    <property type="entry name" value="DUF4013"/>
    <property type="match status" value="1"/>
</dbReference>
<feature type="transmembrane region" description="Helical" evidence="2">
    <location>
        <begin position="221"/>
        <end position="242"/>
    </location>
</feature>
<keyword evidence="2" id="KW-0472">Membrane</keyword>
<feature type="region of interest" description="Disordered" evidence="1">
    <location>
        <begin position="291"/>
        <end position="380"/>
    </location>
</feature>
<gene>
    <name evidence="3" type="ORF">EWF95_11820</name>
</gene>
<evidence type="ECO:0000256" key="1">
    <source>
        <dbReference type="SAM" id="MobiDB-lite"/>
    </source>
</evidence>
<dbReference type="RefSeq" id="WP_142444277.1">
    <property type="nucleotide sequence ID" value="NZ_SESI01000003.1"/>
</dbReference>
<evidence type="ECO:0000313" key="3">
    <source>
        <dbReference type="EMBL" id="TQQ79688.1"/>
    </source>
</evidence>
<feature type="compositionally biased region" description="Low complexity" evidence="1">
    <location>
        <begin position="321"/>
        <end position="334"/>
    </location>
</feature>
<organism evidence="3 4">
    <name type="scientific">Halonotius roseus</name>
    <dbReference type="NCBI Taxonomy" id="2511997"/>
    <lineage>
        <taxon>Archaea</taxon>
        <taxon>Methanobacteriati</taxon>
        <taxon>Methanobacteriota</taxon>
        <taxon>Stenosarchaea group</taxon>
        <taxon>Halobacteria</taxon>
        <taxon>Halobacteriales</taxon>
        <taxon>Haloferacaceae</taxon>
        <taxon>Halonotius</taxon>
    </lineage>
</organism>
<reference evidence="3 4" key="1">
    <citation type="submission" date="2019-02" db="EMBL/GenBank/DDBJ databases">
        <title>Halonotius sp. a new haloqrchaeon isolated from saline water.</title>
        <authorList>
            <person name="Duran-Viseras A."/>
            <person name="Sanchez-Porro C."/>
            <person name="Ventosa A."/>
        </authorList>
    </citation>
    <scope>NUCLEOTIDE SEQUENCE [LARGE SCALE GENOMIC DNA]</scope>
    <source>
        <strain evidence="3 4">F9-27</strain>
    </source>
</reference>
<dbReference type="OrthoDB" id="342334at2157"/>
<dbReference type="Proteomes" id="UP000315385">
    <property type="component" value="Unassembled WGS sequence"/>
</dbReference>
<keyword evidence="4" id="KW-1185">Reference proteome</keyword>
<evidence type="ECO:0000256" key="2">
    <source>
        <dbReference type="SAM" id="Phobius"/>
    </source>
</evidence>
<feature type="transmembrane region" description="Helical" evidence="2">
    <location>
        <begin position="133"/>
        <end position="156"/>
    </location>
</feature>
<evidence type="ECO:0000313" key="4">
    <source>
        <dbReference type="Proteomes" id="UP000315385"/>
    </source>
</evidence>
<keyword evidence="2" id="KW-1133">Transmembrane helix</keyword>
<dbReference type="InterPro" id="IPR025098">
    <property type="entry name" value="DUF4013"/>
</dbReference>
<protein>
    <submittedName>
        <fullName evidence="3">DUF4013 domain-containing protein</fullName>
    </submittedName>
</protein>